<accession>A0A9W2VUX9</accession>
<dbReference type="InterPro" id="IPR011333">
    <property type="entry name" value="SKP1/BTB/POZ_sf"/>
</dbReference>
<dbReference type="CDD" id="cd18374">
    <property type="entry name" value="BTB2_POZ_KCTD19"/>
    <property type="match status" value="1"/>
</dbReference>
<dbReference type="Gene3D" id="3.30.710.10">
    <property type="entry name" value="Potassium Channel Kv1.1, Chain A"/>
    <property type="match status" value="3"/>
</dbReference>
<dbReference type="CTD" id="146212"/>
<organism evidence="3 4">
    <name type="scientific">Panthera pardus</name>
    <name type="common">Leopard</name>
    <name type="synonym">Felis pardus</name>
    <dbReference type="NCBI Taxonomy" id="9691"/>
    <lineage>
        <taxon>Eukaryota</taxon>
        <taxon>Metazoa</taxon>
        <taxon>Chordata</taxon>
        <taxon>Craniata</taxon>
        <taxon>Vertebrata</taxon>
        <taxon>Euteleostomi</taxon>
        <taxon>Mammalia</taxon>
        <taxon>Eutheria</taxon>
        <taxon>Laurasiatheria</taxon>
        <taxon>Carnivora</taxon>
        <taxon>Feliformia</taxon>
        <taxon>Felidae</taxon>
        <taxon>Pantherinae</taxon>
        <taxon>Panthera</taxon>
    </lineage>
</organism>
<sequence length="803" mass="91654">MEEPGMPHESAEDLFHFNVGGWHFSVPRSKLAQFPDSLLWKEASALTSLESQRLFIDRDGSTFRHVHYYLYTSKLSFSSCAELNLLYEQALGLQLMPLLQTLDNLKEGKHHLRVRPADIPVAERASLNYWRTWKCISKPSEFPIKSPAFTGLHDKAPLGLMDTPLLDTEEEVHYCFLPLDLVAKYPSLVTEDNLLWLAETVALIECECSEFRFIVNFLRSQKILLPDNFSNIDVLEAEVEILEIPELTEAVRLYRMNMDEEWTAEITVYSPQQIVKVYVGSHWYATTLQTLLKYPELLSNPQRVYWITYGQTLLIHGDGQMFRHILNFLRLGKLFLPSEFKEWPLFCQEVEEYRIPSLSEALAQCEAYKSWIQEKESENEEAFPIRRLRVVTEGPESLVEFSRDAKETTACMPMDFQDCNDRTSWNKAKGILTRSSQMEEPEQYSQTIQVSLCRGAKRAGNPSTYSHCPGLCANPKYWGAHPESPPKKKCSTVNLTQKPETKDPPVTPMQKLISLVREWDMVNCKQWEFQPMPVPRSSFMEEATLQLPSGSEAASQPSTSASWKSHSTGSEKDPALQAGAGAGAKDKGPEPTFKPYFPVKKAVTLKDWGKQKPREKESPGPEQPLPEANEVDSAGIILKVTHPPVVGSDGSCMFFEDSIIYTTQMDNLKHTLPTASPQPREVTFLSFSLSWEEMFYAQKCHRFLTDIILDSIRQKDPKAMTAKVVSLANQLWTLHISPKQFVVDLLAITSFKDDRHTQERLYSWVELTLPFARKYGRCVDLLIQRGLSRSVSYSVLGKYLQES</sequence>
<feature type="domain" description="Potassium channel tetramerisation-type BTB" evidence="2">
    <location>
        <begin position="17"/>
        <end position="83"/>
    </location>
</feature>
<name>A0A9W2VUX9_PANPR</name>
<dbReference type="PANTHER" id="PTHR14499:SF20">
    <property type="entry name" value="BTB_POZ DOMAIN-CONTAINING PROTEIN KCTD19"/>
    <property type="match status" value="1"/>
</dbReference>
<dbReference type="PANTHER" id="PTHR14499">
    <property type="entry name" value="POTASSIUM CHANNEL TETRAMERIZATION DOMAIN-CONTAINING"/>
    <property type="match status" value="1"/>
</dbReference>
<dbReference type="GeneID" id="109270771"/>
<dbReference type="AlphaFoldDB" id="A0A9W2VUX9"/>
<feature type="region of interest" description="Disordered" evidence="1">
    <location>
        <begin position="483"/>
        <end position="507"/>
    </location>
</feature>
<keyword evidence="3" id="KW-1185">Reference proteome</keyword>
<reference evidence="4" key="1">
    <citation type="submission" date="2025-08" db="UniProtKB">
        <authorList>
            <consortium name="RefSeq"/>
        </authorList>
    </citation>
    <scope>IDENTIFICATION</scope>
    <source>
        <tissue evidence="4">Whole blood</tissue>
    </source>
</reference>
<protein>
    <submittedName>
        <fullName evidence="4">BTB/POZ domain-containing protein KCTD19 isoform X4</fullName>
    </submittedName>
</protein>
<dbReference type="SUPFAM" id="SSF54695">
    <property type="entry name" value="POZ domain"/>
    <property type="match status" value="3"/>
</dbReference>
<evidence type="ECO:0000259" key="2">
    <source>
        <dbReference type="Pfam" id="PF02214"/>
    </source>
</evidence>
<dbReference type="CDD" id="cd18373">
    <property type="entry name" value="BTB1_POZ_KCTD19"/>
    <property type="match status" value="1"/>
</dbReference>
<feature type="compositionally biased region" description="Basic and acidic residues" evidence="1">
    <location>
        <begin position="607"/>
        <end position="619"/>
    </location>
</feature>
<dbReference type="InterPro" id="IPR003131">
    <property type="entry name" value="T1-type_BTB"/>
</dbReference>
<proteinExistence type="predicted"/>
<evidence type="ECO:0000313" key="4">
    <source>
        <dbReference type="RefSeq" id="XP_053762509.1"/>
    </source>
</evidence>
<feature type="region of interest" description="Disordered" evidence="1">
    <location>
        <begin position="607"/>
        <end position="630"/>
    </location>
</feature>
<dbReference type="Proteomes" id="UP001165780">
    <property type="component" value="Unplaced"/>
</dbReference>
<evidence type="ECO:0000256" key="1">
    <source>
        <dbReference type="SAM" id="MobiDB-lite"/>
    </source>
</evidence>
<dbReference type="RefSeq" id="XP_053762509.1">
    <property type="nucleotide sequence ID" value="XM_053906534.1"/>
</dbReference>
<feature type="region of interest" description="Disordered" evidence="1">
    <location>
        <begin position="546"/>
        <end position="595"/>
    </location>
</feature>
<gene>
    <name evidence="4" type="primary">KCTD19</name>
</gene>
<evidence type="ECO:0000313" key="3">
    <source>
        <dbReference type="Proteomes" id="UP001165780"/>
    </source>
</evidence>
<dbReference type="Pfam" id="PF02214">
    <property type="entry name" value="BTB_2"/>
    <property type="match status" value="1"/>
</dbReference>
<feature type="compositionally biased region" description="Polar residues" evidence="1">
    <location>
        <begin position="546"/>
        <end position="568"/>
    </location>
</feature>
<dbReference type="GO" id="GO:0051260">
    <property type="term" value="P:protein homooligomerization"/>
    <property type="evidence" value="ECO:0007669"/>
    <property type="project" value="InterPro"/>
</dbReference>